<evidence type="ECO:0008006" key="4">
    <source>
        <dbReference type="Google" id="ProtNLM"/>
    </source>
</evidence>
<evidence type="ECO:0000313" key="3">
    <source>
        <dbReference type="Proteomes" id="UP000815677"/>
    </source>
</evidence>
<reference evidence="2" key="1">
    <citation type="submission" date="2014-09" db="EMBL/GenBank/DDBJ databases">
        <title>Genome sequence of the luminous mushroom Mycena chlorophos for searching fungal bioluminescence genes.</title>
        <authorList>
            <person name="Tanaka Y."/>
            <person name="Kasuga D."/>
            <person name="Oba Y."/>
            <person name="Hase S."/>
            <person name="Sato K."/>
            <person name="Oba Y."/>
            <person name="Sakakibara Y."/>
        </authorList>
    </citation>
    <scope>NUCLEOTIDE SEQUENCE</scope>
</reference>
<organism evidence="2 3">
    <name type="scientific">Mycena chlorophos</name>
    <name type="common">Agaric fungus</name>
    <name type="synonym">Agaricus chlorophos</name>
    <dbReference type="NCBI Taxonomy" id="658473"/>
    <lineage>
        <taxon>Eukaryota</taxon>
        <taxon>Fungi</taxon>
        <taxon>Dikarya</taxon>
        <taxon>Basidiomycota</taxon>
        <taxon>Agaricomycotina</taxon>
        <taxon>Agaricomycetes</taxon>
        <taxon>Agaricomycetidae</taxon>
        <taxon>Agaricales</taxon>
        <taxon>Marasmiineae</taxon>
        <taxon>Mycenaceae</taxon>
        <taxon>Mycena</taxon>
    </lineage>
</organism>
<evidence type="ECO:0000256" key="1">
    <source>
        <dbReference type="SAM" id="MobiDB-lite"/>
    </source>
</evidence>
<gene>
    <name evidence="2" type="ORF">MCHLO_10348</name>
</gene>
<sequence length="421" mass="46796">MPRNHWHAHRSGLFSPMLDIHCFQQIVLSTIATETTTRTVLCSQPSRLKMHLVLTLFHSSSCSIASCKPCRPPNLLESFTTTNIYPHTRGSVSSGIFKSLGFSCSTMWSFMLRRCFTQIEAAGEDWSGSCVNASVKTLLLHLLILAHYAKWTSVAIHQFRLVVVMQMTALATTQPSTQMKGVAESARQHGLNNMRRLPGPHANHGPNFMGGERASSNGHCCEIAALCYCLLPDFAHPQTIEGMALFIPNLAPLEDMTTYQQSVFQAALIDPCTNCLVMFRTINNAIRTHPTYNHPTEQAFTYNSRAQMHAAGSQAALYAGHPNHAWKQCSRDGCANPLGINNFNRNELLVLTVSPRVIPVYHKWPRYARGYIKTSLREEDPRGRQQGEERGSGARERGCQRSAPETAAAIAKPSYSTHSQK</sequence>
<protein>
    <recommendedName>
        <fullName evidence="4">C2H2-type domain-containing protein</fullName>
    </recommendedName>
</protein>
<evidence type="ECO:0000313" key="2">
    <source>
        <dbReference type="EMBL" id="GAT53399.1"/>
    </source>
</evidence>
<feature type="region of interest" description="Disordered" evidence="1">
    <location>
        <begin position="377"/>
        <end position="421"/>
    </location>
</feature>
<name>A0ABQ0LQK6_MYCCL</name>
<proteinExistence type="predicted"/>
<feature type="compositionally biased region" description="Basic and acidic residues" evidence="1">
    <location>
        <begin position="377"/>
        <end position="399"/>
    </location>
</feature>
<accession>A0ABQ0LQK6</accession>
<keyword evidence="3" id="KW-1185">Reference proteome</keyword>
<dbReference type="EMBL" id="DF848298">
    <property type="protein sequence ID" value="GAT53399.1"/>
    <property type="molecule type" value="Genomic_DNA"/>
</dbReference>
<dbReference type="Proteomes" id="UP000815677">
    <property type="component" value="Unassembled WGS sequence"/>
</dbReference>